<feature type="region of interest" description="Disordered" evidence="1">
    <location>
        <begin position="1"/>
        <end position="70"/>
    </location>
</feature>
<accession>A0A4P2Q6C2</accession>
<gene>
    <name evidence="2" type="ORF">SOCEGT47_053210</name>
</gene>
<dbReference type="EMBL" id="CP012670">
    <property type="protein sequence ID" value="AUX24781.1"/>
    <property type="molecule type" value="Genomic_DNA"/>
</dbReference>
<dbReference type="Proteomes" id="UP000295781">
    <property type="component" value="Chromosome"/>
</dbReference>
<feature type="compositionally biased region" description="Basic and acidic residues" evidence="1">
    <location>
        <begin position="38"/>
        <end position="62"/>
    </location>
</feature>
<feature type="compositionally biased region" description="Low complexity" evidence="1">
    <location>
        <begin position="24"/>
        <end position="37"/>
    </location>
</feature>
<evidence type="ECO:0000313" key="3">
    <source>
        <dbReference type="Proteomes" id="UP000295781"/>
    </source>
</evidence>
<name>A0A4P2Q6C2_SORCE</name>
<evidence type="ECO:0000313" key="2">
    <source>
        <dbReference type="EMBL" id="AUX24781.1"/>
    </source>
</evidence>
<dbReference type="AlphaFoldDB" id="A0A4P2Q6C2"/>
<reference evidence="2 3" key="1">
    <citation type="submission" date="2015-09" db="EMBL/GenBank/DDBJ databases">
        <title>Sorangium comparison.</title>
        <authorList>
            <person name="Zaburannyi N."/>
            <person name="Bunk B."/>
            <person name="Overmann J."/>
            <person name="Mueller R."/>
        </authorList>
    </citation>
    <scope>NUCLEOTIDE SEQUENCE [LARGE SCALE GENOMIC DNA]</scope>
    <source>
        <strain evidence="2 3">So ceGT47</strain>
    </source>
</reference>
<evidence type="ECO:0000256" key="1">
    <source>
        <dbReference type="SAM" id="MobiDB-lite"/>
    </source>
</evidence>
<organism evidence="2 3">
    <name type="scientific">Sorangium cellulosum</name>
    <name type="common">Polyangium cellulosum</name>
    <dbReference type="NCBI Taxonomy" id="56"/>
    <lineage>
        <taxon>Bacteria</taxon>
        <taxon>Pseudomonadati</taxon>
        <taxon>Myxococcota</taxon>
        <taxon>Polyangia</taxon>
        <taxon>Polyangiales</taxon>
        <taxon>Polyangiaceae</taxon>
        <taxon>Sorangium</taxon>
    </lineage>
</organism>
<protein>
    <submittedName>
        <fullName evidence="2">Uncharacterized protein</fullName>
    </submittedName>
</protein>
<sequence>MLRTAPPRPTVCISRRPRRQGASRTGTEGEALAGGERLCVRRRSDGTRRNEAESDGIRRNQTENDDPQPQVLFTLGLLNLKPEPWSPST</sequence>
<proteinExistence type="predicted"/>